<keyword evidence="1" id="KW-0805">Transcription regulation</keyword>
<evidence type="ECO:0000256" key="1">
    <source>
        <dbReference type="ARBA" id="ARBA00023015"/>
    </source>
</evidence>
<dbReference type="KEGG" id="vah:G7081_06955"/>
<name>A0A6G8APG8_9ENTE</name>
<evidence type="ECO:0000256" key="2">
    <source>
        <dbReference type="ARBA" id="ARBA00023125"/>
    </source>
</evidence>
<dbReference type="InterPro" id="IPR018356">
    <property type="entry name" value="Tscrpt_reg_HTH_DeoR_CS"/>
</dbReference>
<evidence type="ECO:0000259" key="4">
    <source>
        <dbReference type="PROSITE" id="PS51000"/>
    </source>
</evidence>
<gene>
    <name evidence="5" type="ORF">G7081_06955</name>
</gene>
<dbReference type="InterPro" id="IPR001034">
    <property type="entry name" value="DeoR_HTH"/>
</dbReference>
<dbReference type="Gene3D" id="1.10.10.10">
    <property type="entry name" value="Winged helix-like DNA-binding domain superfamily/Winged helix DNA-binding domain"/>
    <property type="match status" value="1"/>
</dbReference>
<evidence type="ECO:0000313" key="6">
    <source>
        <dbReference type="Proteomes" id="UP000500890"/>
    </source>
</evidence>
<dbReference type="AlphaFoldDB" id="A0A6G8APG8"/>
<dbReference type="PROSITE" id="PS51000">
    <property type="entry name" value="HTH_DEOR_2"/>
    <property type="match status" value="1"/>
</dbReference>
<dbReference type="GO" id="GO:0003677">
    <property type="term" value="F:DNA binding"/>
    <property type="evidence" value="ECO:0007669"/>
    <property type="project" value="UniProtKB-KW"/>
</dbReference>
<reference evidence="5 6" key="1">
    <citation type="submission" date="2020-03" db="EMBL/GenBank/DDBJ databases">
        <title>Vagococcus sp. nov., isolated from beetles.</title>
        <authorList>
            <person name="Hyun D.-W."/>
            <person name="Bae J.-W."/>
        </authorList>
    </citation>
    <scope>NUCLEOTIDE SEQUENCE [LARGE SCALE GENOMIC DNA]</scope>
    <source>
        <strain evidence="5 6">HDW17A</strain>
    </source>
</reference>
<proteinExistence type="predicted"/>
<protein>
    <submittedName>
        <fullName evidence="5">DeoR/GlpR transcriptional regulator</fullName>
    </submittedName>
</protein>
<dbReference type="InterPro" id="IPR050313">
    <property type="entry name" value="Carb_Metab_HTH_regulators"/>
</dbReference>
<dbReference type="InterPro" id="IPR036390">
    <property type="entry name" value="WH_DNA-bd_sf"/>
</dbReference>
<dbReference type="SMART" id="SM00420">
    <property type="entry name" value="HTH_DEOR"/>
    <property type="match status" value="1"/>
</dbReference>
<evidence type="ECO:0000256" key="3">
    <source>
        <dbReference type="ARBA" id="ARBA00023163"/>
    </source>
</evidence>
<organism evidence="5 6">
    <name type="scientific">Vagococcus coleopterorum</name>
    <dbReference type="NCBI Taxonomy" id="2714946"/>
    <lineage>
        <taxon>Bacteria</taxon>
        <taxon>Bacillati</taxon>
        <taxon>Bacillota</taxon>
        <taxon>Bacilli</taxon>
        <taxon>Lactobacillales</taxon>
        <taxon>Enterococcaceae</taxon>
        <taxon>Vagococcus</taxon>
    </lineage>
</organism>
<dbReference type="Pfam" id="PF00455">
    <property type="entry name" value="DeoRC"/>
    <property type="match status" value="1"/>
</dbReference>
<dbReference type="SMART" id="SM01134">
    <property type="entry name" value="DeoRC"/>
    <property type="match status" value="1"/>
</dbReference>
<dbReference type="GO" id="GO:0003700">
    <property type="term" value="F:DNA-binding transcription factor activity"/>
    <property type="evidence" value="ECO:0007669"/>
    <property type="project" value="InterPro"/>
</dbReference>
<dbReference type="SUPFAM" id="SSF46785">
    <property type="entry name" value="Winged helix' DNA-binding domain"/>
    <property type="match status" value="1"/>
</dbReference>
<keyword evidence="2" id="KW-0238">DNA-binding</keyword>
<keyword evidence="3" id="KW-0804">Transcription</keyword>
<dbReference type="SUPFAM" id="SSF100950">
    <property type="entry name" value="NagB/RpiA/CoA transferase-like"/>
    <property type="match status" value="1"/>
</dbReference>
<dbReference type="InterPro" id="IPR014036">
    <property type="entry name" value="DeoR-like_C"/>
</dbReference>
<dbReference type="InterPro" id="IPR037171">
    <property type="entry name" value="NagB/RpiA_transferase-like"/>
</dbReference>
<dbReference type="Proteomes" id="UP000500890">
    <property type="component" value="Chromosome"/>
</dbReference>
<dbReference type="EMBL" id="CP049886">
    <property type="protein sequence ID" value="QIL46825.1"/>
    <property type="molecule type" value="Genomic_DNA"/>
</dbReference>
<keyword evidence="6" id="KW-1185">Reference proteome</keyword>
<dbReference type="PANTHER" id="PTHR30363">
    <property type="entry name" value="HTH-TYPE TRANSCRIPTIONAL REGULATOR SRLR-RELATED"/>
    <property type="match status" value="1"/>
</dbReference>
<evidence type="ECO:0000313" key="5">
    <source>
        <dbReference type="EMBL" id="QIL46825.1"/>
    </source>
</evidence>
<dbReference type="Pfam" id="PF08220">
    <property type="entry name" value="HTH_DeoR"/>
    <property type="match status" value="1"/>
</dbReference>
<dbReference type="InterPro" id="IPR036388">
    <property type="entry name" value="WH-like_DNA-bd_sf"/>
</dbReference>
<dbReference type="RefSeq" id="WP_166008213.1">
    <property type="nucleotide sequence ID" value="NZ_CP049886.1"/>
</dbReference>
<dbReference type="PROSITE" id="PS00894">
    <property type="entry name" value="HTH_DEOR_1"/>
    <property type="match status" value="1"/>
</dbReference>
<accession>A0A6G8APG8</accession>
<sequence>MKNSKKIIFDRHEKIINLLKQSESALVTDIARLMDCSINTIRRDLNFLEEQDKIIKKHGYVLLNPEYSPNVDQFGPRKIKEAIAKQTSSLIKKFDTIFINSSTTALQTLNFINYQNNTIITNNLNISTLTLPSTCHVVLTGGELRNTKRALTGIDALSLLRDKYADICVMGCYGISLETGHVFSSSTNESQINQMMVKHTRGVKVLLADYRKFNKESEEHFANISNFDYIITDSFLPNIYIQQIEKCGVQLIQVRL</sequence>
<dbReference type="PANTHER" id="PTHR30363:SF44">
    <property type="entry name" value="AGA OPERON TRANSCRIPTIONAL REPRESSOR-RELATED"/>
    <property type="match status" value="1"/>
</dbReference>
<feature type="domain" description="HTH deoR-type" evidence="4">
    <location>
        <begin position="8"/>
        <end position="63"/>
    </location>
</feature>